<reference evidence="1 2" key="1">
    <citation type="journal article" date="2019" name="Sci. Rep.">
        <title>Orb-weaving spider Araneus ventricosus genome elucidates the spidroin gene catalogue.</title>
        <authorList>
            <person name="Kono N."/>
            <person name="Nakamura H."/>
            <person name="Ohtoshi R."/>
            <person name="Moran D.A.P."/>
            <person name="Shinohara A."/>
            <person name="Yoshida Y."/>
            <person name="Fujiwara M."/>
            <person name="Mori M."/>
            <person name="Tomita M."/>
            <person name="Arakawa K."/>
        </authorList>
    </citation>
    <scope>NUCLEOTIDE SEQUENCE [LARGE SCALE GENOMIC DNA]</scope>
</reference>
<protein>
    <submittedName>
        <fullName evidence="1">Uncharacterized protein</fullName>
    </submittedName>
</protein>
<organism evidence="1 2">
    <name type="scientific">Araneus ventricosus</name>
    <name type="common">Orbweaver spider</name>
    <name type="synonym">Epeira ventricosa</name>
    <dbReference type="NCBI Taxonomy" id="182803"/>
    <lineage>
        <taxon>Eukaryota</taxon>
        <taxon>Metazoa</taxon>
        <taxon>Ecdysozoa</taxon>
        <taxon>Arthropoda</taxon>
        <taxon>Chelicerata</taxon>
        <taxon>Arachnida</taxon>
        <taxon>Araneae</taxon>
        <taxon>Araneomorphae</taxon>
        <taxon>Entelegynae</taxon>
        <taxon>Araneoidea</taxon>
        <taxon>Araneidae</taxon>
        <taxon>Araneus</taxon>
    </lineage>
</organism>
<accession>A0A4Y2JCF4</accession>
<dbReference type="AlphaFoldDB" id="A0A4Y2JCF4"/>
<dbReference type="EMBL" id="BGPR01003405">
    <property type="protein sequence ID" value="GBM87740.1"/>
    <property type="molecule type" value="Genomic_DNA"/>
</dbReference>
<evidence type="ECO:0000313" key="2">
    <source>
        <dbReference type="Proteomes" id="UP000499080"/>
    </source>
</evidence>
<sequence length="101" mass="11540">MVNLAKGFLNEIVTPSLWSQSYLGQLETPSDLEVALTPSLDSDCRDIERIALCRKGFRQGVVSLILITLANKSVVIVEMFTERHHSMQNNVIRFIYRKLIF</sequence>
<dbReference type="Proteomes" id="UP000499080">
    <property type="component" value="Unassembled WGS sequence"/>
</dbReference>
<comment type="caution">
    <text evidence="1">The sequence shown here is derived from an EMBL/GenBank/DDBJ whole genome shotgun (WGS) entry which is preliminary data.</text>
</comment>
<keyword evidence="2" id="KW-1185">Reference proteome</keyword>
<gene>
    <name evidence="1" type="ORF">AVEN_139830_1</name>
</gene>
<evidence type="ECO:0000313" key="1">
    <source>
        <dbReference type="EMBL" id="GBM87740.1"/>
    </source>
</evidence>
<proteinExistence type="predicted"/>
<name>A0A4Y2JCF4_ARAVE</name>